<comment type="caution">
    <text evidence="1">The sequence shown here is derived from an EMBL/GenBank/DDBJ whole genome shotgun (WGS) entry which is preliminary data.</text>
</comment>
<evidence type="ECO:0000313" key="1">
    <source>
        <dbReference type="EMBL" id="CAD8111586.1"/>
    </source>
</evidence>
<accession>A0A8S1Q7I2</accession>
<protein>
    <submittedName>
        <fullName evidence="1">Uncharacterized protein</fullName>
    </submittedName>
</protein>
<reference evidence="1" key="1">
    <citation type="submission" date="2021-01" db="EMBL/GenBank/DDBJ databases">
        <authorList>
            <consortium name="Genoscope - CEA"/>
            <person name="William W."/>
        </authorList>
    </citation>
    <scope>NUCLEOTIDE SEQUENCE</scope>
</reference>
<name>A0A8S1Q7I2_PARPR</name>
<organism evidence="1 2">
    <name type="scientific">Paramecium primaurelia</name>
    <dbReference type="NCBI Taxonomy" id="5886"/>
    <lineage>
        <taxon>Eukaryota</taxon>
        <taxon>Sar</taxon>
        <taxon>Alveolata</taxon>
        <taxon>Ciliophora</taxon>
        <taxon>Intramacronucleata</taxon>
        <taxon>Oligohymenophorea</taxon>
        <taxon>Peniculida</taxon>
        <taxon>Parameciidae</taxon>
        <taxon>Paramecium</taxon>
    </lineage>
</organism>
<dbReference type="AlphaFoldDB" id="A0A8S1Q7I2"/>
<evidence type="ECO:0000313" key="2">
    <source>
        <dbReference type="Proteomes" id="UP000688137"/>
    </source>
</evidence>
<keyword evidence="2" id="KW-1185">Reference proteome</keyword>
<dbReference type="OMA" id="ENDNSCQ"/>
<dbReference type="Proteomes" id="UP000688137">
    <property type="component" value="Unassembled WGS sequence"/>
</dbReference>
<gene>
    <name evidence="1" type="ORF">PPRIM_AZ9-3.1.T1480052</name>
</gene>
<sequence>MDKSLENDNSCQKSEILLSFSRQQLKNMDFDPMNPDLYKNQKPQNTFQNQVVPNQQIKMPIKPQINQGQQQHFNNQMKQDNTPKSFNPQQQQFNQGLNKNVLQNNFVGQMPKYYNTNQPFIPQSQQLNLQNNQFQTIEFNTQNYIKQFNQFNQNNQYIKNSNPPYSYQQK</sequence>
<dbReference type="EMBL" id="CAJJDM010000152">
    <property type="protein sequence ID" value="CAD8111586.1"/>
    <property type="molecule type" value="Genomic_DNA"/>
</dbReference>
<proteinExistence type="predicted"/>